<accession>A0AAQ4D295</accession>
<dbReference type="Proteomes" id="UP001321473">
    <property type="component" value="Unassembled WGS sequence"/>
</dbReference>
<keyword evidence="1" id="KW-0472">Membrane</keyword>
<proteinExistence type="predicted"/>
<keyword evidence="1" id="KW-0812">Transmembrane</keyword>
<evidence type="ECO:0000256" key="1">
    <source>
        <dbReference type="SAM" id="Phobius"/>
    </source>
</evidence>
<evidence type="ECO:0000313" key="2">
    <source>
        <dbReference type="EMBL" id="KAK8756585.1"/>
    </source>
</evidence>
<evidence type="ECO:0000313" key="3">
    <source>
        <dbReference type="Proteomes" id="UP001321473"/>
    </source>
</evidence>
<keyword evidence="3" id="KW-1185">Reference proteome</keyword>
<comment type="caution">
    <text evidence="2">The sequence shown here is derived from an EMBL/GenBank/DDBJ whole genome shotgun (WGS) entry which is preliminary data.</text>
</comment>
<reference evidence="2 3" key="1">
    <citation type="journal article" date="2023" name="Arcadia Sci">
        <title>De novo assembly of a long-read Amblyomma americanum tick genome.</title>
        <authorList>
            <person name="Chou S."/>
            <person name="Poskanzer K.E."/>
            <person name="Rollins M."/>
            <person name="Thuy-Boun P.S."/>
        </authorList>
    </citation>
    <scope>NUCLEOTIDE SEQUENCE [LARGE SCALE GENOMIC DNA]</scope>
    <source>
        <strain evidence="2">F_SG_1</strain>
        <tissue evidence="2">Salivary glands</tissue>
    </source>
</reference>
<dbReference type="EMBL" id="JARKHS020036133">
    <property type="protein sequence ID" value="KAK8756585.1"/>
    <property type="molecule type" value="Genomic_DNA"/>
</dbReference>
<keyword evidence="1" id="KW-1133">Transmembrane helix</keyword>
<protein>
    <submittedName>
        <fullName evidence="2">Uncharacterized protein</fullName>
    </submittedName>
</protein>
<dbReference type="AlphaFoldDB" id="A0AAQ4D295"/>
<feature type="transmembrane region" description="Helical" evidence="1">
    <location>
        <begin position="6"/>
        <end position="22"/>
    </location>
</feature>
<feature type="non-terminal residue" evidence="2">
    <location>
        <position position="1"/>
    </location>
</feature>
<sequence length="97" mass="11537">TCVPLFFIIMCFYIVPLFINGPETKTFFLRFHEEVAYHWWHFLLHIQNYYEKGPRVSVRRSLHFIQTGHSRRKQSLFMPSSYTPPCEGQGSSSLFCT</sequence>
<name>A0AAQ4D295_AMBAM</name>
<organism evidence="2 3">
    <name type="scientific">Amblyomma americanum</name>
    <name type="common">Lone star tick</name>
    <dbReference type="NCBI Taxonomy" id="6943"/>
    <lineage>
        <taxon>Eukaryota</taxon>
        <taxon>Metazoa</taxon>
        <taxon>Ecdysozoa</taxon>
        <taxon>Arthropoda</taxon>
        <taxon>Chelicerata</taxon>
        <taxon>Arachnida</taxon>
        <taxon>Acari</taxon>
        <taxon>Parasitiformes</taxon>
        <taxon>Ixodida</taxon>
        <taxon>Ixodoidea</taxon>
        <taxon>Ixodidae</taxon>
        <taxon>Amblyomminae</taxon>
        <taxon>Amblyomma</taxon>
    </lineage>
</organism>
<gene>
    <name evidence="2" type="ORF">V5799_000714</name>
</gene>